<dbReference type="PANTHER" id="PTHR30629">
    <property type="entry name" value="PROPHAGE INTEGRASE"/>
    <property type="match status" value="1"/>
</dbReference>
<dbReference type="AlphaFoldDB" id="A0A662Z8H7"/>
<evidence type="ECO:0000313" key="7">
    <source>
        <dbReference type="Proteomes" id="UP000243374"/>
    </source>
</evidence>
<dbReference type="Proteomes" id="UP000243374">
    <property type="component" value="Unassembled WGS sequence"/>
</dbReference>
<dbReference type="Gene3D" id="1.10.150.130">
    <property type="match status" value="1"/>
</dbReference>
<protein>
    <submittedName>
        <fullName evidence="6">Integrase</fullName>
    </submittedName>
</protein>
<dbReference type="InterPro" id="IPR053876">
    <property type="entry name" value="Phage_int_M"/>
</dbReference>
<dbReference type="OrthoDB" id="9795573at2"/>
<dbReference type="InterPro" id="IPR010998">
    <property type="entry name" value="Integrase_recombinase_N"/>
</dbReference>
<dbReference type="PROSITE" id="PS51898">
    <property type="entry name" value="TYR_RECOMBINASE"/>
    <property type="match status" value="1"/>
</dbReference>
<dbReference type="GO" id="GO:0003677">
    <property type="term" value="F:DNA binding"/>
    <property type="evidence" value="ECO:0007669"/>
    <property type="project" value="UniProtKB-KW"/>
</dbReference>
<reference evidence="6 7" key="1">
    <citation type="submission" date="2016-10" db="EMBL/GenBank/DDBJ databases">
        <authorList>
            <person name="Varghese N."/>
            <person name="Submissions S."/>
        </authorList>
    </citation>
    <scope>NUCLEOTIDE SEQUENCE [LARGE SCALE GENOMIC DNA]</scope>
    <source>
        <strain evidence="6 7">22B</strain>
    </source>
</reference>
<dbReference type="EMBL" id="FOSF01000001">
    <property type="protein sequence ID" value="SFJ75300.1"/>
    <property type="molecule type" value="Genomic_DNA"/>
</dbReference>
<dbReference type="Pfam" id="PF00589">
    <property type="entry name" value="Phage_integrase"/>
    <property type="match status" value="1"/>
</dbReference>
<evidence type="ECO:0000256" key="1">
    <source>
        <dbReference type="ARBA" id="ARBA00008857"/>
    </source>
</evidence>
<dbReference type="Gene3D" id="3.30.160.390">
    <property type="entry name" value="Integrase, DNA-binding domain"/>
    <property type="match status" value="1"/>
</dbReference>
<evidence type="ECO:0000259" key="5">
    <source>
        <dbReference type="PROSITE" id="PS51898"/>
    </source>
</evidence>
<keyword evidence="4" id="KW-0233">DNA recombination</keyword>
<keyword evidence="3" id="KW-0238">DNA-binding</keyword>
<keyword evidence="7" id="KW-1185">Reference proteome</keyword>
<sequence length="375" mass="43554">MLNVLQVKSAKPKEKIYHLTDGDGLMLRVYPNGKKKWILSKSIQGQRICKVLGAYPELSIKDARAQAVIVDKEIRITCSEEDNTFKAIFTEWLKLKKERIKNWPDIESRINTYIMPVFGDLNIKRIPPLALIRSMESQLAKQGKYETIKRICGSLRELEVFAFNRGQVDALKWQNLNSTFISPAKIRKNRPSIPWKELPEAMTVLQKAGLKARTTWEVLLCGFYTLLRPGEYTALEWSWIDFENKVITVPAETMKMKRPHRVPITTQLEVLLKNRPRINEYVFPSTQSEGHFVEESGSRFLRRHGFKDKLVPHGIRSIGRTWMHDHDIPYDVAEKCIAHVGGTETVLAYDRSDLLEKRRSAMQQWCDYVEECLHK</sequence>
<dbReference type="GO" id="GO:0006310">
    <property type="term" value="P:DNA recombination"/>
    <property type="evidence" value="ECO:0007669"/>
    <property type="project" value="UniProtKB-KW"/>
</dbReference>
<dbReference type="Pfam" id="PF13356">
    <property type="entry name" value="Arm-DNA-bind_3"/>
    <property type="match status" value="1"/>
</dbReference>
<dbReference type="CDD" id="cd00801">
    <property type="entry name" value="INT_P4_C"/>
    <property type="match status" value="1"/>
</dbReference>
<keyword evidence="2" id="KW-0229">DNA integration</keyword>
<name>A0A662Z8H7_9GAMM</name>
<dbReference type="PANTHER" id="PTHR30629:SF6">
    <property type="entry name" value="PROPHAGE INTEGRASE INTA-RELATED"/>
    <property type="match status" value="1"/>
</dbReference>
<evidence type="ECO:0000313" key="6">
    <source>
        <dbReference type="EMBL" id="SFJ75300.1"/>
    </source>
</evidence>
<dbReference type="InterPro" id="IPR050808">
    <property type="entry name" value="Phage_Integrase"/>
</dbReference>
<dbReference type="GO" id="GO:0015074">
    <property type="term" value="P:DNA integration"/>
    <property type="evidence" value="ECO:0007669"/>
    <property type="project" value="UniProtKB-KW"/>
</dbReference>
<evidence type="ECO:0000256" key="4">
    <source>
        <dbReference type="ARBA" id="ARBA00023172"/>
    </source>
</evidence>
<dbReference type="InterPro" id="IPR038488">
    <property type="entry name" value="Integrase_DNA-bd_sf"/>
</dbReference>
<evidence type="ECO:0000256" key="2">
    <source>
        <dbReference type="ARBA" id="ARBA00022908"/>
    </source>
</evidence>
<organism evidence="6 7">
    <name type="scientific">Succinivibrio dextrinosolvens</name>
    <dbReference type="NCBI Taxonomy" id="83771"/>
    <lineage>
        <taxon>Bacteria</taxon>
        <taxon>Pseudomonadati</taxon>
        <taxon>Pseudomonadota</taxon>
        <taxon>Gammaproteobacteria</taxon>
        <taxon>Aeromonadales</taxon>
        <taxon>Succinivibrionaceae</taxon>
        <taxon>Succinivibrio</taxon>
    </lineage>
</organism>
<feature type="domain" description="Tyr recombinase" evidence="5">
    <location>
        <begin position="197"/>
        <end position="362"/>
    </location>
</feature>
<dbReference type="Pfam" id="PF22022">
    <property type="entry name" value="Phage_int_M"/>
    <property type="match status" value="1"/>
</dbReference>
<dbReference type="RefSeq" id="WP_074838076.1">
    <property type="nucleotide sequence ID" value="NZ_CP047056.1"/>
</dbReference>
<dbReference type="InterPro" id="IPR011010">
    <property type="entry name" value="DNA_brk_join_enz"/>
</dbReference>
<evidence type="ECO:0000256" key="3">
    <source>
        <dbReference type="ARBA" id="ARBA00023125"/>
    </source>
</evidence>
<proteinExistence type="inferred from homology"/>
<comment type="similarity">
    <text evidence="1">Belongs to the 'phage' integrase family.</text>
</comment>
<dbReference type="InterPro" id="IPR025166">
    <property type="entry name" value="Integrase_DNA_bind_dom"/>
</dbReference>
<dbReference type="Gene3D" id="1.10.443.10">
    <property type="entry name" value="Intergrase catalytic core"/>
    <property type="match status" value="1"/>
</dbReference>
<dbReference type="InterPro" id="IPR002104">
    <property type="entry name" value="Integrase_catalytic"/>
</dbReference>
<accession>A0A662Z8H7</accession>
<gene>
    <name evidence="6" type="ORF">SAMN04487865_1001165</name>
</gene>
<dbReference type="InterPro" id="IPR013762">
    <property type="entry name" value="Integrase-like_cat_sf"/>
</dbReference>
<dbReference type="SUPFAM" id="SSF56349">
    <property type="entry name" value="DNA breaking-rejoining enzymes"/>
    <property type="match status" value="1"/>
</dbReference>